<gene>
    <name evidence="1" type="ORF">TorRG33x02_201480</name>
</gene>
<proteinExistence type="predicted"/>
<accession>A0A2P5EET7</accession>
<comment type="caution">
    <text evidence="1">The sequence shown here is derived from an EMBL/GenBank/DDBJ whole genome shotgun (WGS) entry which is preliminary data.</text>
</comment>
<evidence type="ECO:0000313" key="2">
    <source>
        <dbReference type="Proteomes" id="UP000237000"/>
    </source>
</evidence>
<dbReference type="InParanoid" id="A0A2P5EET7"/>
<evidence type="ECO:0000313" key="1">
    <source>
        <dbReference type="EMBL" id="PON84028.1"/>
    </source>
</evidence>
<sequence length="53" mass="5768">MCLTSHGAASTTGDCNVLFVSKVMCWCTVEMGPAWFNIGMYLSLMCAINDDEV</sequence>
<reference evidence="2" key="1">
    <citation type="submission" date="2016-06" db="EMBL/GenBank/DDBJ databases">
        <title>Parallel loss of symbiosis genes in relatives of nitrogen-fixing non-legume Parasponia.</title>
        <authorList>
            <person name="Van Velzen R."/>
            <person name="Holmer R."/>
            <person name="Bu F."/>
            <person name="Rutten L."/>
            <person name="Van Zeijl A."/>
            <person name="Liu W."/>
            <person name="Santuari L."/>
            <person name="Cao Q."/>
            <person name="Sharma T."/>
            <person name="Shen D."/>
            <person name="Roswanjaya Y."/>
            <person name="Wardhani T."/>
            <person name="Kalhor M.S."/>
            <person name="Jansen J."/>
            <person name="Van den Hoogen J."/>
            <person name="Gungor B."/>
            <person name="Hartog M."/>
            <person name="Hontelez J."/>
            <person name="Verver J."/>
            <person name="Yang W.-C."/>
            <person name="Schijlen E."/>
            <person name="Repin R."/>
            <person name="Schilthuizen M."/>
            <person name="Schranz E."/>
            <person name="Heidstra R."/>
            <person name="Miyata K."/>
            <person name="Fedorova E."/>
            <person name="Kohlen W."/>
            <person name="Bisseling T."/>
            <person name="Smit S."/>
            <person name="Geurts R."/>
        </authorList>
    </citation>
    <scope>NUCLEOTIDE SEQUENCE [LARGE SCALE GENOMIC DNA]</scope>
    <source>
        <strain evidence="2">cv. RG33-2</strain>
    </source>
</reference>
<dbReference type="EMBL" id="JXTC01000169">
    <property type="protein sequence ID" value="PON84028.1"/>
    <property type="molecule type" value="Genomic_DNA"/>
</dbReference>
<dbReference type="Proteomes" id="UP000237000">
    <property type="component" value="Unassembled WGS sequence"/>
</dbReference>
<organism evidence="1 2">
    <name type="scientific">Trema orientale</name>
    <name type="common">Charcoal tree</name>
    <name type="synonym">Celtis orientalis</name>
    <dbReference type="NCBI Taxonomy" id="63057"/>
    <lineage>
        <taxon>Eukaryota</taxon>
        <taxon>Viridiplantae</taxon>
        <taxon>Streptophyta</taxon>
        <taxon>Embryophyta</taxon>
        <taxon>Tracheophyta</taxon>
        <taxon>Spermatophyta</taxon>
        <taxon>Magnoliopsida</taxon>
        <taxon>eudicotyledons</taxon>
        <taxon>Gunneridae</taxon>
        <taxon>Pentapetalae</taxon>
        <taxon>rosids</taxon>
        <taxon>fabids</taxon>
        <taxon>Rosales</taxon>
        <taxon>Cannabaceae</taxon>
        <taxon>Trema</taxon>
    </lineage>
</organism>
<dbReference type="OrthoDB" id="10279506at2759"/>
<protein>
    <submittedName>
        <fullName evidence="1">Uncharacterized protein</fullName>
    </submittedName>
</protein>
<name>A0A2P5EET7_TREOI</name>
<keyword evidence="2" id="KW-1185">Reference proteome</keyword>
<dbReference type="AlphaFoldDB" id="A0A2P5EET7"/>